<keyword evidence="1" id="KW-0472">Membrane</keyword>
<feature type="transmembrane region" description="Helical" evidence="1">
    <location>
        <begin position="251"/>
        <end position="278"/>
    </location>
</feature>
<feature type="transmembrane region" description="Helical" evidence="1">
    <location>
        <begin position="313"/>
        <end position="340"/>
    </location>
</feature>
<keyword evidence="4" id="KW-1185">Reference proteome</keyword>
<feature type="transmembrane region" description="Helical" evidence="1">
    <location>
        <begin position="352"/>
        <end position="376"/>
    </location>
</feature>
<feature type="transmembrane region" description="Helical" evidence="1">
    <location>
        <begin position="388"/>
        <end position="405"/>
    </location>
</feature>
<feature type="transmembrane region" description="Helical" evidence="1">
    <location>
        <begin position="57"/>
        <end position="77"/>
    </location>
</feature>
<dbReference type="Pfam" id="PF01970">
    <property type="entry name" value="TctA"/>
    <property type="match status" value="1"/>
</dbReference>
<evidence type="ECO:0000259" key="2">
    <source>
        <dbReference type="Pfam" id="PF01970"/>
    </source>
</evidence>
<keyword evidence="1" id="KW-0812">Transmembrane</keyword>
<dbReference type="RefSeq" id="WP_108843775.1">
    <property type="nucleotide sequence ID" value="NZ_ONZI01000004.1"/>
</dbReference>
<sequence>MQTLMDTVQLFGPLTLLAILAGTFLGIILGALPGLSAAMAVALLLPLTYGLDTIAGIGLLLGAFCGAIAGGSVPAILLNMPGTPGSIATTFDAWPMAVGGRAGKALGLSVAASFLGGIISAVILILISPLIASVALKFGAAEYFSLSILGLMIIVSISGGSLIKGLIVGLIGMLMSTVGADQVTGAMRLTFGQMSLLTGISLLAVIVGIFAVSQLLLDMEKMHGKRPSMKVENALEGAFPRLREVLRNWKLLLMSSFIGAGVGAVPGAGGSIASIMAYDQAKRFSKNSKDFGKGAPEGVIASESSNNAMVGGALIPMLTLGIPGEGATAVLIGGLMIQGIQPGPMLFSTQATLVYGIFVAFLLANIMMLFVQWWGIRLFVRILRVPQHYLLPLIFIFCAIGVFSINSDYFDVYLMMALGVLGFFLARFGFGVAPAVIGLILGGVAETNLRRGLQTFDGSWEPFFTRPISVAFLVLALVFVVFSLRASWRDKKASAVSN</sequence>
<feature type="domain" description="DUF112" evidence="2">
    <location>
        <begin position="16"/>
        <end position="437"/>
    </location>
</feature>
<evidence type="ECO:0000313" key="4">
    <source>
        <dbReference type="Proteomes" id="UP000244934"/>
    </source>
</evidence>
<evidence type="ECO:0000256" key="1">
    <source>
        <dbReference type="SAM" id="Phobius"/>
    </source>
</evidence>
<dbReference type="AlphaFoldDB" id="A0A2R8CQ15"/>
<feature type="transmembrane region" description="Helical" evidence="1">
    <location>
        <begin position="14"/>
        <end position="45"/>
    </location>
</feature>
<keyword evidence="1" id="KW-1133">Transmembrane helix</keyword>
<dbReference type="EMBL" id="ONZI01000004">
    <property type="protein sequence ID" value="SPJ34997.1"/>
    <property type="molecule type" value="Genomic_DNA"/>
</dbReference>
<accession>A0A2R8CQ15</accession>
<dbReference type="PANTHER" id="PTHR35342:SF5">
    <property type="entry name" value="TRICARBOXYLIC TRANSPORT PROTEIN"/>
    <property type="match status" value="1"/>
</dbReference>
<evidence type="ECO:0000313" key="3">
    <source>
        <dbReference type="EMBL" id="SPJ34997.1"/>
    </source>
</evidence>
<protein>
    <recommendedName>
        <fullName evidence="2">DUF112 domain-containing protein</fullName>
    </recommendedName>
</protein>
<reference evidence="4" key="1">
    <citation type="submission" date="2018-03" db="EMBL/GenBank/DDBJ databases">
        <authorList>
            <person name="Navarro De La Torre S."/>
        </authorList>
    </citation>
    <scope>NUCLEOTIDE SEQUENCE [LARGE SCALE GENOMIC DNA]</scope>
    <source>
        <strain evidence="4">EAod3</strain>
    </source>
</reference>
<feature type="transmembrane region" description="Helical" evidence="1">
    <location>
        <begin position="114"/>
        <end position="136"/>
    </location>
</feature>
<dbReference type="PANTHER" id="PTHR35342">
    <property type="entry name" value="TRICARBOXYLIC TRANSPORT PROTEIN"/>
    <property type="match status" value="1"/>
</dbReference>
<dbReference type="InterPro" id="IPR002823">
    <property type="entry name" value="DUF112_TM"/>
</dbReference>
<dbReference type="OrthoDB" id="9781349at2"/>
<organism evidence="3 4">
    <name type="scientific">Kushneria phyllosphaerae</name>
    <dbReference type="NCBI Taxonomy" id="2100822"/>
    <lineage>
        <taxon>Bacteria</taxon>
        <taxon>Pseudomonadati</taxon>
        <taxon>Pseudomonadota</taxon>
        <taxon>Gammaproteobacteria</taxon>
        <taxon>Oceanospirillales</taxon>
        <taxon>Halomonadaceae</taxon>
        <taxon>Kushneria</taxon>
    </lineage>
</organism>
<proteinExistence type="predicted"/>
<dbReference type="Proteomes" id="UP000244934">
    <property type="component" value="Unassembled WGS sequence"/>
</dbReference>
<feature type="transmembrane region" description="Helical" evidence="1">
    <location>
        <begin position="412"/>
        <end position="444"/>
    </location>
</feature>
<feature type="transmembrane region" description="Helical" evidence="1">
    <location>
        <begin position="148"/>
        <end position="174"/>
    </location>
</feature>
<name>A0A2R8CQ15_9GAMM</name>
<feature type="transmembrane region" description="Helical" evidence="1">
    <location>
        <begin position="194"/>
        <end position="217"/>
    </location>
</feature>
<feature type="transmembrane region" description="Helical" evidence="1">
    <location>
        <begin position="464"/>
        <end position="484"/>
    </location>
</feature>
<gene>
    <name evidence="3" type="ORF">KSP9073_03047</name>
</gene>